<protein>
    <submittedName>
        <fullName evidence="1">Uncharacterized protein</fullName>
    </submittedName>
</protein>
<evidence type="ECO:0000313" key="2">
    <source>
        <dbReference type="Proteomes" id="UP000886885"/>
    </source>
</evidence>
<sequence length="191" mass="21149">MSHTTMAIKDHRFLLGTSRDGEYIKKNDMEYFANRRQDMGNAKAVSKANIIHIPPPSSRRRGRFRAHGSPLPWQEGVFNDSAHEVPSGPNPISNREKCHFTGKGRESPFPLLVYGLLLRTRLNTIMKGKRKAPNTRVLRVKSQGPGIQSCSGGSLDFSSFLIPVSQDSPAALQLTTLAATLSLFVKLHESP</sequence>
<evidence type="ECO:0000313" key="1">
    <source>
        <dbReference type="EMBL" id="KAG6791454.1"/>
    </source>
</evidence>
<name>A0A8X8DGB9_POPTO</name>
<organism evidence="1 2">
    <name type="scientific">Populus tomentosa</name>
    <name type="common">Chinese white poplar</name>
    <dbReference type="NCBI Taxonomy" id="118781"/>
    <lineage>
        <taxon>Eukaryota</taxon>
        <taxon>Viridiplantae</taxon>
        <taxon>Streptophyta</taxon>
        <taxon>Embryophyta</taxon>
        <taxon>Tracheophyta</taxon>
        <taxon>Spermatophyta</taxon>
        <taxon>Magnoliopsida</taxon>
        <taxon>eudicotyledons</taxon>
        <taxon>Gunneridae</taxon>
        <taxon>Pentapetalae</taxon>
        <taxon>rosids</taxon>
        <taxon>fabids</taxon>
        <taxon>Malpighiales</taxon>
        <taxon>Salicaceae</taxon>
        <taxon>Saliceae</taxon>
        <taxon>Populus</taxon>
    </lineage>
</organism>
<dbReference type="InterPro" id="IPR037495">
    <property type="entry name" value="CLE41/42/44"/>
</dbReference>
<reference evidence="1" key="1">
    <citation type="journal article" date="2020" name="bioRxiv">
        <title>Hybrid origin of Populus tomentosa Carr. identified through genome sequencing and phylogenomic analysis.</title>
        <authorList>
            <person name="An X."/>
            <person name="Gao K."/>
            <person name="Chen Z."/>
            <person name="Li J."/>
            <person name="Yang X."/>
            <person name="Yang X."/>
            <person name="Zhou J."/>
            <person name="Guo T."/>
            <person name="Zhao T."/>
            <person name="Huang S."/>
            <person name="Miao D."/>
            <person name="Khan W.U."/>
            <person name="Rao P."/>
            <person name="Ye M."/>
            <person name="Lei B."/>
            <person name="Liao W."/>
            <person name="Wang J."/>
            <person name="Ji L."/>
            <person name="Li Y."/>
            <person name="Guo B."/>
            <person name="Mustafa N.S."/>
            <person name="Li S."/>
            <person name="Yun Q."/>
            <person name="Keller S.R."/>
            <person name="Mao J."/>
            <person name="Zhang R."/>
            <person name="Strauss S.H."/>
        </authorList>
    </citation>
    <scope>NUCLEOTIDE SEQUENCE</scope>
    <source>
        <strain evidence="1">GM15</strain>
        <tissue evidence="1">Leaf</tissue>
    </source>
</reference>
<dbReference type="OrthoDB" id="1656699at2759"/>
<dbReference type="PANTHER" id="PTHR35301:SF3">
    <property type="entry name" value="CLE03 PROTEIN"/>
    <property type="match status" value="1"/>
</dbReference>
<dbReference type="GO" id="GO:0010089">
    <property type="term" value="P:xylem development"/>
    <property type="evidence" value="ECO:0007669"/>
    <property type="project" value="InterPro"/>
</dbReference>
<keyword evidence="2" id="KW-1185">Reference proteome</keyword>
<dbReference type="GO" id="GO:0048046">
    <property type="term" value="C:apoplast"/>
    <property type="evidence" value="ECO:0007669"/>
    <property type="project" value="TreeGrafter"/>
</dbReference>
<proteinExistence type="predicted"/>
<dbReference type="PANTHER" id="PTHR35301">
    <property type="entry name" value="CLAVATA3/ESR (CLE)-RELATED PROTEIN 41-RELATED"/>
    <property type="match status" value="1"/>
</dbReference>
<dbReference type="GO" id="GO:0033612">
    <property type="term" value="F:receptor serine/threonine kinase binding"/>
    <property type="evidence" value="ECO:0007669"/>
    <property type="project" value="InterPro"/>
</dbReference>
<dbReference type="Proteomes" id="UP000886885">
    <property type="component" value="Chromosome 1A"/>
</dbReference>
<comment type="caution">
    <text evidence="1">The sequence shown here is derived from an EMBL/GenBank/DDBJ whole genome shotgun (WGS) entry which is preliminary data.</text>
</comment>
<gene>
    <name evidence="1" type="ORF">POTOM_000573</name>
</gene>
<dbReference type="AlphaFoldDB" id="A0A8X8DGB9"/>
<accession>A0A8X8DGB9</accession>
<dbReference type="EMBL" id="JAAWWB010000001">
    <property type="protein sequence ID" value="KAG6791454.1"/>
    <property type="molecule type" value="Genomic_DNA"/>
</dbReference>